<keyword evidence="5" id="KW-0449">Lipoprotein</keyword>
<feature type="region of interest" description="Disordered" evidence="6">
    <location>
        <begin position="1"/>
        <end position="62"/>
    </location>
</feature>
<dbReference type="Proteomes" id="UP001196413">
    <property type="component" value="Unassembled WGS sequence"/>
</dbReference>
<keyword evidence="4" id="KW-0143">Chaperone</keyword>
<evidence type="ECO:0000256" key="2">
    <source>
        <dbReference type="ARBA" id="ARBA00023136"/>
    </source>
</evidence>
<dbReference type="GO" id="GO:0016020">
    <property type="term" value="C:membrane"/>
    <property type="evidence" value="ECO:0007669"/>
    <property type="project" value="UniProtKB-SubCell"/>
</dbReference>
<dbReference type="GO" id="GO:0005737">
    <property type="term" value="C:cytoplasm"/>
    <property type="evidence" value="ECO:0007669"/>
    <property type="project" value="UniProtKB-ARBA"/>
</dbReference>
<evidence type="ECO:0000256" key="3">
    <source>
        <dbReference type="ARBA" id="ARBA00023139"/>
    </source>
</evidence>
<dbReference type="PANTHER" id="PTHR44027:SF7">
    <property type="entry name" value="DNAJ HOMOLOG SUBFAMILY C MEMBER 5 HOMOLOG"/>
    <property type="match status" value="1"/>
</dbReference>
<dbReference type="PRINTS" id="PR00625">
    <property type="entry name" value="JDOMAIN"/>
</dbReference>
<dbReference type="SUPFAM" id="SSF46565">
    <property type="entry name" value="Chaperone J-domain"/>
    <property type="match status" value="1"/>
</dbReference>
<dbReference type="InterPro" id="IPR051434">
    <property type="entry name" value="DnaJ_C_subfamily_member5"/>
</dbReference>
<dbReference type="GO" id="GO:0061177">
    <property type="term" value="C:type Is terminal bouton"/>
    <property type="evidence" value="ECO:0007669"/>
    <property type="project" value="TreeGrafter"/>
</dbReference>
<keyword evidence="10" id="KW-1185">Reference proteome</keyword>
<keyword evidence="2 7" id="KW-0472">Membrane</keyword>
<feature type="domain" description="J" evidence="8">
    <location>
        <begin position="65"/>
        <end position="131"/>
    </location>
</feature>
<evidence type="ECO:0000313" key="10">
    <source>
        <dbReference type="Proteomes" id="UP001196413"/>
    </source>
</evidence>
<comment type="caution">
    <text evidence="9">The sequence shown here is derived from an EMBL/GenBank/DDBJ whole genome shotgun (WGS) entry which is preliminary data.</text>
</comment>
<dbReference type="FunFam" id="1.10.287.110:FF:000017">
    <property type="entry name" value="dnaJ homolog subfamily C member 5"/>
    <property type="match status" value="1"/>
</dbReference>
<evidence type="ECO:0000256" key="7">
    <source>
        <dbReference type="SAM" id="Phobius"/>
    </source>
</evidence>
<dbReference type="PROSITE" id="PS50076">
    <property type="entry name" value="DNAJ_2"/>
    <property type="match status" value="1"/>
</dbReference>
<dbReference type="EMBL" id="JAHQIW010001551">
    <property type="protein sequence ID" value="KAJ1352880.1"/>
    <property type="molecule type" value="Genomic_DNA"/>
</dbReference>
<dbReference type="PANTHER" id="PTHR44027">
    <property type="entry name" value="DNAJ HOMOLOG SUBFAMILY C MEMBER 5 HOMOLOG"/>
    <property type="match status" value="1"/>
</dbReference>
<dbReference type="GO" id="GO:1900073">
    <property type="term" value="P:regulation of neuromuscular synaptic transmission"/>
    <property type="evidence" value="ECO:0007669"/>
    <property type="project" value="TreeGrafter"/>
</dbReference>
<dbReference type="SMART" id="SM00271">
    <property type="entry name" value="DnaJ"/>
    <property type="match status" value="1"/>
</dbReference>
<dbReference type="Pfam" id="PF00226">
    <property type="entry name" value="DnaJ"/>
    <property type="match status" value="1"/>
</dbReference>
<feature type="compositionally biased region" description="Polar residues" evidence="6">
    <location>
        <begin position="8"/>
        <end position="20"/>
    </location>
</feature>
<keyword evidence="7" id="KW-0812">Transmembrane</keyword>
<evidence type="ECO:0000256" key="4">
    <source>
        <dbReference type="ARBA" id="ARBA00023186"/>
    </source>
</evidence>
<keyword evidence="3" id="KW-0564">Palmitate</keyword>
<evidence type="ECO:0000259" key="8">
    <source>
        <dbReference type="PROSITE" id="PS50076"/>
    </source>
</evidence>
<dbReference type="InterPro" id="IPR001623">
    <property type="entry name" value="DnaJ_domain"/>
</dbReference>
<proteinExistence type="predicted"/>
<dbReference type="AlphaFoldDB" id="A0AAD5M841"/>
<accession>A0AAD5M841</accession>
<name>A0AAD5M841_PARTN</name>
<reference evidence="9" key="1">
    <citation type="submission" date="2021-06" db="EMBL/GenBank/DDBJ databases">
        <title>Parelaphostrongylus tenuis whole genome reference sequence.</title>
        <authorList>
            <person name="Garwood T.J."/>
            <person name="Larsen P.A."/>
            <person name="Fountain-Jones N.M."/>
            <person name="Garbe J.R."/>
            <person name="Macchietto M.G."/>
            <person name="Kania S.A."/>
            <person name="Gerhold R.W."/>
            <person name="Richards J.E."/>
            <person name="Wolf T.M."/>
        </authorList>
    </citation>
    <scope>NUCLEOTIDE SEQUENCE</scope>
    <source>
        <strain evidence="9">MNPRO001-30</strain>
        <tissue evidence="9">Meninges</tissue>
    </source>
</reference>
<dbReference type="Gene3D" id="1.10.287.110">
    <property type="entry name" value="DnaJ domain"/>
    <property type="match status" value="1"/>
</dbReference>
<sequence length="273" mass="29600">MTDDDNEPLTSTASQASQIPDMSPPERTAADEEGGGGGGGGSTAGSQQQHAHHSHGLGHDTKGTHLYSVLGVDKKATEDEIKRAYRKLALKYHPDKNLDGDPEKTEMFKEINYAHGILSNPNKRKVYDEMGDTGLKLMEQFGEDEKVLQWLLKPWFKWVFFGFGLLTCGFFCCCCGCFFCCKCCCNFCCGKYVPKESESYEPPDIDDIEVGEANSTARSADGATVIIAQPGGDGDSKTSPVLMHPPSAESIDETSQKRIGVICVGYGATESSN</sequence>
<gene>
    <name evidence="9" type="ORF">KIN20_009372</name>
</gene>
<evidence type="ECO:0000313" key="9">
    <source>
        <dbReference type="EMBL" id="KAJ1352880.1"/>
    </source>
</evidence>
<feature type="region of interest" description="Disordered" evidence="6">
    <location>
        <begin position="230"/>
        <end position="253"/>
    </location>
</feature>
<dbReference type="InterPro" id="IPR036869">
    <property type="entry name" value="J_dom_sf"/>
</dbReference>
<keyword evidence="7" id="KW-1133">Transmembrane helix</keyword>
<dbReference type="CDD" id="cd06257">
    <property type="entry name" value="DnaJ"/>
    <property type="match status" value="1"/>
</dbReference>
<comment type="subcellular location">
    <subcellularLocation>
        <location evidence="1">Membrane</location>
        <topology evidence="1">Lipid-anchor</topology>
    </subcellularLocation>
</comment>
<evidence type="ECO:0000256" key="5">
    <source>
        <dbReference type="ARBA" id="ARBA00023288"/>
    </source>
</evidence>
<protein>
    <recommendedName>
        <fullName evidence="8">J domain-containing protein</fullName>
    </recommendedName>
</protein>
<evidence type="ECO:0000256" key="6">
    <source>
        <dbReference type="SAM" id="MobiDB-lite"/>
    </source>
</evidence>
<evidence type="ECO:0000256" key="1">
    <source>
        <dbReference type="ARBA" id="ARBA00004635"/>
    </source>
</evidence>
<feature type="transmembrane region" description="Helical" evidence="7">
    <location>
        <begin position="158"/>
        <end position="179"/>
    </location>
</feature>
<organism evidence="9 10">
    <name type="scientific">Parelaphostrongylus tenuis</name>
    <name type="common">Meningeal worm</name>
    <dbReference type="NCBI Taxonomy" id="148309"/>
    <lineage>
        <taxon>Eukaryota</taxon>
        <taxon>Metazoa</taxon>
        <taxon>Ecdysozoa</taxon>
        <taxon>Nematoda</taxon>
        <taxon>Chromadorea</taxon>
        <taxon>Rhabditida</taxon>
        <taxon>Rhabditina</taxon>
        <taxon>Rhabditomorpha</taxon>
        <taxon>Strongyloidea</taxon>
        <taxon>Metastrongylidae</taxon>
        <taxon>Parelaphostrongylus</taxon>
    </lineage>
</organism>